<evidence type="ECO:0000313" key="3">
    <source>
        <dbReference type="Proteomes" id="UP000308133"/>
    </source>
</evidence>
<feature type="compositionally biased region" description="Basic and acidic residues" evidence="1">
    <location>
        <begin position="200"/>
        <end position="209"/>
    </location>
</feature>
<feature type="compositionally biased region" description="Basic residues" evidence="1">
    <location>
        <begin position="12"/>
        <end position="32"/>
    </location>
</feature>
<feature type="region of interest" description="Disordered" evidence="1">
    <location>
        <begin position="200"/>
        <end position="274"/>
    </location>
</feature>
<name>A0A4U7ATV4_9PEZI</name>
<organism evidence="2 3">
    <name type="scientific">Elsinoe australis</name>
    <dbReference type="NCBI Taxonomy" id="40998"/>
    <lineage>
        <taxon>Eukaryota</taxon>
        <taxon>Fungi</taxon>
        <taxon>Dikarya</taxon>
        <taxon>Ascomycota</taxon>
        <taxon>Pezizomycotina</taxon>
        <taxon>Dothideomycetes</taxon>
        <taxon>Dothideomycetidae</taxon>
        <taxon>Myriangiales</taxon>
        <taxon>Elsinoaceae</taxon>
        <taxon>Elsinoe</taxon>
    </lineage>
</organism>
<evidence type="ECO:0000313" key="2">
    <source>
        <dbReference type="EMBL" id="TKX20090.1"/>
    </source>
</evidence>
<dbReference type="AlphaFoldDB" id="A0A4U7ATV4"/>
<dbReference type="Proteomes" id="UP000308133">
    <property type="component" value="Unassembled WGS sequence"/>
</dbReference>
<protein>
    <submittedName>
        <fullName evidence="2">Uncharacterized protein</fullName>
    </submittedName>
</protein>
<accession>A0A4U7ATV4</accession>
<dbReference type="EMBL" id="PTQR01000102">
    <property type="protein sequence ID" value="TKX20090.1"/>
    <property type="molecule type" value="Genomic_DNA"/>
</dbReference>
<gene>
    <name evidence="2" type="ORF">C1H76_7772</name>
</gene>
<feature type="compositionally biased region" description="Basic and acidic residues" evidence="1">
    <location>
        <begin position="251"/>
        <end position="274"/>
    </location>
</feature>
<feature type="compositionally biased region" description="Low complexity" evidence="1">
    <location>
        <begin position="33"/>
        <end position="57"/>
    </location>
</feature>
<feature type="region of interest" description="Disordered" evidence="1">
    <location>
        <begin position="1"/>
        <end position="71"/>
    </location>
</feature>
<feature type="compositionally biased region" description="Pro residues" evidence="1">
    <location>
        <begin position="1"/>
        <end position="10"/>
    </location>
</feature>
<evidence type="ECO:0000256" key="1">
    <source>
        <dbReference type="SAM" id="MobiDB-lite"/>
    </source>
</evidence>
<reference evidence="2 3" key="1">
    <citation type="submission" date="2018-02" db="EMBL/GenBank/DDBJ databases">
        <title>Draft genome sequences of Elsinoe sp., causing black scab on jojoba.</title>
        <authorList>
            <person name="Stodart B."/>
            <person name="Jeffress S."/>
            <person name="Ash G."/>
            <person name="Arun Chinnappa K."/>
        </authorList>
    </citation>
    <scope>NUCLEOTIDE SEQUENCE [LARGE SCALE GENOMIC DNA]</scope>
    <source>
        <strain evidence="2 3">Hillstone_2</strain>
    </source>
</reference>
<proteinExistence type="predicted"/>
<feature type="compositionally biased region" description="Acidic residues" evidence="1">
    <location>
        <begin position="231"/>
        <end position="240"/>
    </location>
</feature>
<sequence>MAPVKTPPGSKPSHKTKPSPKIKSPQKNKSPSKPKTATSDITQDTTDTTLADGLTNTITSTTPAIPTLPNIDPATGIPILVDETTDWEALLTRVQSLMSQLIGALEDETPAQHTGPSSLTEQILMEIEPGLNSETIPMVIFTMFLLYKVWIGPKPEKHIGAAREAVKSVVRGPGVEQGGATRERKRWCRDVLAIQERSLREREEGRRGGSETSEASEASGRVERSDGIEGSSDEANDESSEVGTANGSEDAAEHGAEWEEQDVPERPAKSRKVD</sequence>
<feature type="compositionally biased region" description="Low complexity" evidence="1">
    <location>
        <begin position="210"/>
        <end position="219"/>
    </location>
</feature>
<comment type="caution">
    <text evidence="2">The sequence shown here is derived from an EMBL/GenBank/DDBJ whole genome shotgun (WGS) entry which is preliminary data.</text>
</comment>